<dbReference type="EMBL" id="MUGX01000018">
    <property type="protein sequence ID" value="OXA86283.1"/>
    <property type="molecule type" value="Genomic_DNA"/>
</dbReference>
<dbReference type="STRING" id="37752.IW18_22485"/>
<dbReference type="AlphaFoldDB" id="A0A0D0EV39"/>
<dbReference type="PROSITE" id="PS51257">
    <property type="entry name" value="PROKAR_LIPOPROTEIN"/>
    <property type="match status" value="1"/>
</dbReference>
<evidence type="ECO:0008006" key="5">
    <source>
        <dbReference type="Google" id="ProtNLM"/>
    </source>
</evidence>
<dbReference type="Proteomes" id="UP000198302">
    <property type="component" value="Unassembled WGS sequence"/>
</dbReference>
<dbReference type="EMBL" id="JPRK01000027">
    <property type="protein sequence ID" value="KIO50721.1"/>
    <property type="molecule type" value="Genomic_DNA"/>
</dbReference>
<organism evidence="1 3">
    <name type="scientific">Flavobacterium hibernum</name>
    <dbReference type="NCBI Taxonomy" id="37752"/>
    <lineage>
        <taxon>Bacteria</taxon>
        <taxon>Pseudomonadati</taxon>
        <taxon>Bacteroidota</taxon>
        <taxon>Flavobacteriia</taxon>
        <taxon>Flavobacteriales</taxon>
        <taxon>Flavobacteriaceae</taxon>
        <taxon>Flavobacterium</taxon>
    </lineage>
</organism>
<dbReference type="OrthoDB" id="714297at2"/>
<name>A0A0D0EV39_9FLAO</name>
<evidence type="ECO:0000313" key="2">
    <source>
        <dbReference type="EMBL" id="OXA86283.1"/>
    </source>
</evidence>
<evidence type="ECO:0000313" key="4">
    <source>
        <dbReference type="Proteomes" id="UP000198302"/>
    </source>
</evidence>
<gene>
    <name evidence="2" type="ORF">B0A73_15655</name>
    <name evidence="1" type="ORF">IW18_22485</name>
</gene>
<evidence type="ECO:0000313" key="3">
    <source>
        <dbReference type="Proteomes" id="UP000032061"/>
    </source>
</evidence>
<dbReference type="RefSeq" id="WP_041520449.1">
    <property type="nucleotide sequence ID" value="NZ_JPRK01000027.1"/>
</dbReference>
<evidence type="ECO:0000313" key="1">
    <source>
        <dbReference type="EMBL" id="KIO50721.1"/>
    </source>
</evidence>
<sequence>MKRLLLILIVILVSCNNSNKTVVKKEKVVDDVHDVERIVRKEYKPFFTSDKIDHYYLKISDDSVLKVLGGDTIVKDQKKLSMILSGYYPDSISRPNFESDLLLNNFVKTELSKQKKREVEQIFTQKDSIQMTFSGCIPMYRDIFIFKRNDSITGIAKICFGCGVAYFYGTKVDTEGFGTRSELKKLEKIIR</sequence>
<reference evidence="1 3" key="1">
    <citation type="submission" date="2015-01" db="EMBL/GenBank/DDBJ databases">
        <title>Genome of Flavobacterium hibernum DSM 12611.</title>
        <authorList>
            <person name="Stropko S.J."/>
            <person name="Pipes S.E."/>
            <person name="Newman J.D."/>
        </authorList>
    </citation>
    <scope>NUCLEOTIDE SEQUENCE [LARGE SCALE GENOMIC DNA]</scope>
    <source>
        <strain evidence="1 3">DSM 12611</strain>
    </source>
</reference>
<accession>A0A0D0EV39</accession>
<protein>
    <recommendedName>
        <fullName evidence="5">Lipoprotein</fullName>
    </recommendedName>
</protein>
<reference evidence="2 4" key="2">
    <citation type="submission" date="2016-11" db="EMBL/GenBank/DDBJ databases">
        <title>Whole genomes of Flavobacteriaceae.</title>
        <authorList>
            <person name="Stine C."/>
            <person name="Li C."/>
            <person name="Tadesse D."/>
        </authorList>
    </citation>
    <scope>NUCLEOTIDE SEQUENCE [LARGE SCALE GENOMIC DNA]</scope>
    <source>
        <strain evidence="2 4">ATCC 51468</strain>
    </source>
</reference>
<comment type="caution">
    <text evidence="1">The sequence shown here is derived from an EMBL/GenBank/DDBJ whole genome shotgun (WGS) entry which is preliminary data.</text>
</comment>
<proteinExistence type="predicted"/>
<keyword evidence="4" id="KW-1185">Reference proteome</keyword>
<dbReference type="Proteomes" id="UP000032061">
    <property type="component" value="Unassembled WGS sequence"/>
</dbReference>